<dbReference type="InterPro" id="IPR050808">
    <property type="entry name" value="Phage_Integrase"/>
</dbReference>
<dbReference type="InterPro" id="IPR038488">
    <property type="entry name" value="Integrase_DNA-bd_sf"/>
</dbReference>
<evidence type="ECO:0000256" key="1">
    <source>
        <dbReference type="ARBA" id="ARBA00008857"/>
    </source>
</evidence>
<keyword evidence="2" id="KW-0229">DNA integration</keyword>
<dbReference type="SUPFAM" id="SSF56349">
    <property type="entry name" value="DNA breaking-rejoining enzymes"/>
    <property type="match status" value="1"/>
</dbReference>
<dbReference type="Gene3D" id="3.30.160.390">
    <property type="entry name" value="Integrase, DNA-binding domain"/>
    <property type="match status" value="1"/>
</dbReference>
<dbReference type="CDD" id="cd00801">
    <property type="entry name" value="INT_P4_C"/>
    <property type="match status" value="1"/>
</dbReference>
<dbReference type="Gene3D" id="1.10.443.10">
    <property type="entry name" value="Intergrase catalytic core"/>
    <property type="match status" value="1"/>
</dbReference>
<dbReference type="GO" id="GO:0006310">
    <property type="term" value="P:DNA recombination"/>
    <property type="evidence" value="ECO:0007669"/>
    <property type="project" value="UniProtKB-KW"/>
</dbReference>
<evidence type="ECO:0000256" key="2">
    <source>
        <dbReference type="ARBA" id="ARBA00022908"/>
    </source>
</evidence>
<dbReference type="Gene3D" id="1.10.150.130">
    <property type="match status" value="1"/>
</dbReference>
<dbReference type="InterPro" id="IPR011010">
    <property type="entry name" value="DNA_brk_join_enz"/>
</dbReference>
<name>A0A0N9UWA7_SPHMC</name>
<proteinExistence type="inferred from homology"/>
<dbReference type="PANTHER" id="PTHR30629">
    <property type="entry name" value="PROPHAGE INTEGRASE"/>
    <property type="match status" value="1"/>
</dbReference>
<evidence type="ECO:0000313" key="6">
    <source>
        <dbReference type="EMBL" id="ALH80385.1"/>
    </source>
</evidence>
<dbReference type="InterPro" id="IPR010998">
    <property type="entry name" value="Integrase_recombinase_N"/>
</dbReference>
<dbReference type="AlphaFoldDB" id="A0A0N9UWA7"/>
<dbReference type="GO" id="GO:0015074">
    <property type="term" value="P:DNA integration"/>
    <property type="evidence" value="ECO:0007669"/>
    <property type="project" value="UniProtKB-KW"/>
</dbReference>
<dbReference type="Pfam" id="PF13356">
    <property type="entry name" value="Arm-DNA-bind_3"/>
    <property type="match status" value="1"/>
</dbReference>
<keyword evidence="4" id="KW-0233">DNA recombination</keyword>
<feature type="domain" description="Tyr recombinase" evidence="5">
    <location>
        <begin position="214"/>
        <end position="407"/>
    </location>
</feature>
<evidence type="ECO:0000256" key="4">
    <source>
        <dbReference type="ARBA" id="ARBA00023172"/>
    </source>
</evidence>
<dbReference type="KEGG" id="smag:AN936_08395"/>
<organism evidence="6 7">
    <name type="scientific">Sphingopyxis macrogoltabida</name>
    <name type="common">Sphingomonas macrogoltabidus</name>
    <dbReference type="NCBI Taxonomy" id="33050"/>
    <lineage>
        <taxon>Bacteria</taxon>
        <taxon>Pseudomonadati</taxon>
        <taxon>Pseudomonadota</taxon>
        <taxon>Alphaproteobacteria</taxon>
        <taxon>Sphingomonadales</taxon>
        <taxon>Sphingomonadaceae</taxon>
        <taxon>Sphingopyxis</taxon>
    </lineage>
</organism>
<dbReference type="InterPro" id="IPR013762">
    <property type="entry name" value="Integrase-like_cat_sf"/>
</dbReference>
<evidence type="ECO:0000256" key="3">
    <source>
        <dbReference type="ARBA" id="ARBA00023125"/>
    </source>
</evidence>
<dbReference type="PATRIC" id="fig|33050.5.peg.1743"/>
<dbReference type="InterPro" id="IPR025166">
    <property type="entry name" value="Integrase_DNA_bind_dom"/>
</dbReference>
<evidence type="ECO:0000313" key="7">
    <source>
        <dbReference type="Proteomes" id="UP000058074"/>
    </source>
</evidence>
<protein>
    <recommendedName>
        <fullName evidence="5">Tyr recombinase domain-containing protein</fullName>
    </recommendedName>
</protein>
<dbReference type="OrthoDB" id="7615137at2"/>
<gene>
    <name evidence="6" type="ORF">AN936_08395</name>
</gene>
<reference evidence="6 7" key="1">
    <citation type="journal article" date="2015" name="Genome Announc.">
        <title>Complete Genome Sequence of Polypropylene Glycol- and Polyethylene Glycol-Degrading Sphingopyxis macrogoltabida Strain EY-1.</title>
        <authorList>
            <person name="Ohtsubo Y."/>
            <person name="Nagata Y."/>
            <person name="Numata M."/>
            <person name="Tsuchikane K."/>
            <person name="Hosoyama A."/>
            <person name="Yamazoe A."/>
            <person name="Tsuda M."/>
            <person name="Fujita N."/>
            <person name="Kawai F."/>
        </authorList>
    </citation>
    <scope>NUCLEOTIDE SEQUENCE [LARGE SCALE GENOMIC DNA]</scope>
    <source>
        <strain evidence="6 7">EY-1</strain>
    </source>
</reference>
<dbReference type="Pfam" id="PF00589">
    <property type="entry name" value="Phage_integrase"/>
    <property type="match status" value="1"/>
</dbReference>
<keyword evidence="3" id="KW-0238">DNA-binding</keyword>
<dbReference type="Proteomes" id="UP000058074">
    <property type="component" value="Chromosome"/>
</dbReference>
<sequence length="427" mass="47558">MAITKRTVDAAELRSAAWFLWDEGKGAIAGFGLRVSPGGAKAYVLQYRMAGAKTDRRYTIGRHGPWTPDQARERASELRRLVDTGVDPFDHDAARDEAKEQERRANLDRDFSRVADAWLKSYKVDAKGKPRRDSSQRIAATVVRHLKGQFEGKRIDKIGRGDFKAAIDAIAPAKVAMRSSVFSYGRILWKWAFEGELVDDTPFAHLRAPAKPASRRRVLDDAELPIVWRATRKVDYPFGPAFRILLLTGQRRSEVFGMRWEELDKAKAVWTIPGDRTKNKEPHAVPLTGMVMQEITALVPKPGLSPQEKWPRSGLIFTTNNKTPASGVSKAKARLDSAVADAAKGEGVAIEGWRLHDLRRTAKTGMQALKISSEISQRVLNHISSLDPMDRVYGLYDFLDEKREALDAWAGHVAGLIAPKAVEAETA</sequence>
<dbReference type="EMBL" id="CP012700">
    <property type="protein sequence ID" value="ALH80385.1"/>
    <property type="molecule type" value="Genomic_DNA"/>
</dbReference>
<comment type="similarity">
    <text evidence="1">Belongs to the 'phage' integrase family.</text>
</comment>
<dbReference type="RefSeq" id="WP_084758246.1">
    <property type="nucleotide sequence ID" value="NZ_CP012700.1"/>
</dbReference>
<dbReference type="InterPro" id="IPR002104">
    <property type="entry name" value="Integrase_catalytic"/>
</dbReference>
<accession>A0A0N9UWA7</accession>
<dbReference type="GO" id="GO:0003677">
    <property type="term" value="F:DNA binding"/>
    <property type="evidence" value="ECO:0007669"/>
    <property type="project" value="UniProtKB-KW"/>
</dbReference>
<dbReference type="PROSITE" id="PS51898">
    <property type="entry name" value="TYR_RECOMBINASE"/>
    <property type="match status" value="1"/>
</dbReference>
<dbReference type="PANTHER" id="PTHR30629:SF2">
    <property type="entry name" value="PROPHAGE INTEGRASE INTS-RELATED"/>
    <property type="match status" value="1"/>
</dbReference>
<evidence type="ECO:0000259" key="5">
    <source>
        <dbReference type="PROSITE" id="PS51898"/>
    </source>
</evidence>